<evidence type="ECO:0000313" key="1">
    <source>
        <dbReference type="EMBL" id="BCU56022.1"/>
    </source>
</evidence>
<dbReference type="SUPFAM" id="SSF46785">
    <property type="entry name" value="Winged helix' DNA-binding domain"/>
    <property type="match status" value="1"/>
</dbReference>
<dbReference type="InterPro" id="IPR036388">
    <property type="entry name" value="WH-like_DNA-bd_sf"/>
</dbReference>
<dbReference type="Proteomes" id="UP000682928">
    <property type="component" value="Chromosome"/>
</dbReference>
<dbReference type="Gene3D" id="1.10.10.10">
    <property type="entry name" value="Winged helix-like DNA-binding domain superfamily/Winged helix DNA-binding domain"/>
    <property type="match status" value="1"/>
</dbReference>
<name>A0AA86M9W5_9ENTR</name>
<evidence type="ECO:0000313" key="2">
    <source>
        <dbReference type="Proteomes" id="UP000682928"/>
    </source>
</evidence>
<accession>A0AA86M9W5</accession>
<organism evidence="1 2">
    <name type="scientific">Enterobacter kobei</name>
    <dbReference type="NCBI Taxonomy" id="208224"/>
    <lineage>
        <taxon>Bacteria</taxon>
        <taxon>Pseudomonadati</taxon>
        <taxon>Pseudomonadota</taxon>
        <taxon>Gammaproteobacteria</taxon>
        <taxon>Enterobacterales</taxon>
        <taxon>Enterobacteriaceae</taxon>
        <taxon>Enterobacter</taxon>
        <taxon>Enterobacter cloacae complex</taxon>
    </lineage>
</organism>
<sequence>MRSKDQLAVIAFLEQHRSTTPRRLARELGWDNKHTHNILGRLTRIGLIKNIGKPAHPEYRLIQRWQAKIKPDAPARKKSAAPPMATVCRENWQGYQIHKIFGSGRA</sequence>
<protein>
    <submittedName>
        <fullName evidence="1">Uncharacterized protein</fullName>
    </submittedName>
</protein>
<dbReference type="EMBL" id="AP024590">
    <property type="protein sequence ID" value="BCU56022.1"/>
    <property type="molecule type" value="Genomic_DNA"/>
</dbReference>
<dbReference type="RefSeq" id="WP_088219594.1">
    <property type="nucleotide sequence ID" value="NZ_AP024590.1"/>
</dbReference>
<dbReference type="AlphaFoldDB" id="A0AA86M9W5"/>
<proteinExistence type="predicted"/>
<reference evidence="1" key="1">
    <citation type="submission" date="2021-04" db="EMBL/GenBank/DDBJ databases">
        <title>Difference and commonality of drug resistance evolution in various bacteria. and drug sensitivity profiles.</title>
        <authorList>
            <person name="Maeda T."/>
            <person name="Shibai A."/>
            <person name="Kawada K."/>
            <person name="Kotani H."/>
            <person name="Tarusawa Y."/>
            <person name="Tanabe K."/>
            <person name="Furusawa C."/>
        </authorList>
    </citation>
    <scope>NUCLEOTIDE SEQUENCE</scope>
    <source>
        <strain evidence="1">JCM 8580</strain>
    </source>
</reference>
<gene>
    <name evidence="1" type="ORF">ENKO_26160</name>
</gene>
<dbReference type="InterPro" id="IPR036390">
    <property type="entry name" value="WH_DNA-bd_sf"/>
</dbReference>